<dbReference type="SUPFAM" id="SSF51445">
    <property type="entry name" value="(Trans)glycosidases"/>
    <property type="match status" value="1"/>
</dbReference>
<dbReference type="AlphaFoldDB" id="A0A061AAP5"/>
<dbReference type="EMBL" id="LK028559">
    <property type="protein sequence ID" value="CDR30913.1"/>
    <property type="molecule type" value="Genomic_DNA"/>
</dbReference>
<dbReference type="STRING" id="35623.Aocu_08400"/>
<dbReference type="KEGG" id="aoc:Aocu_08400"/>
<keyword evidence="2" id="KW-1185">Reference proteome</keyword>
<gene>
    <name evidence="1" type="ORF">Aocu_08400</name>
</gene>
<dbReference type="InterPro" id="IPR017853">
    <property type="entry name" value="GH"/>
</dbReference>
<keyword evidence="1" id="KW-0378">Hydrolase</keyword>
<dbReference type="OrthoDB" id="916275at2"/>
<dbReference type="PATRIC" id="fig|35623.3.peg.840"/>
<dbReference type="RefSeq" id="WP_045749396.1">
    <property type="nucleotide sequence ID" value="NZ_FUZK01000001.1"/>
</dbReference>
<dbReference type="Gene3D" id="3.20.20.80">
    <property type="entry name" value="Glycosidases"/>
    <property type="match status" value="1"/>
</dbReference>
<evidence type="ECO:0000313" key="2">
    <source>
        <dbReference type="Proteomes" id="UP000032434"/>
    </source>
</evidence>
<proteinExistence type="predicted"/>
<dbReference type="HOGENOM" id="CLU_022070_0_0_14"/>
<accession>A0A061AAP5</accession>
<name>A0A061AAP5_9MOLU</name>
<dbReference type="InParanoid" id="A0A061AAP5"/>
<sequence length="692" mass="79830">MKKGIIIILVLLLLSSIVVILNLKPKKLERTINGITTSARIYDGGFYLYEENGFKETFVKGVNIGATLPGYFPGELGINKETYLRWFHQISEMHANTIRVYTTMKPAFYDALYEFNQTSQNKLYVMHGVWLNEDLIKEIKDPYGQDNLLINEFIKDATDLVDIFHGNKTLEPRPGFASGVYTKDVSDYIISWVLGIEWDPEFVMTTNALNNEDTVYDGNYLYTQNASPFEVFLAKVGDAVLSYEALTYKETRPLSYTNWLTTDPLIHINEPDPKEDMVSVNVEHIRLKDKAFAGQFASYHVYPYYPEFMNHSESLKDEYDPINTYKAYLKKLNKFHKMPVLVAEFGVPASRGKAHDAKYSGFNQGGHTEKAQGEILASMLKDIKETNSMGALIFAWQDEWFKRTWNTMDFDLSWQRPFWSNVETNEQMFGLLSFEPGDQLKVLLDGNTSEWKDIAYIGNNLKVTQDERYLYLLIEKEEANEPLYIGIDTIPNQGNLSVVDPNIQFSRGADFLVSFNEQPRIQVDPYYDPFSHLYAEVLDMIEKPLGIDTINGGIFINRYHALSNALSIPNTFEHIPFSKYEAGLLTEGISDPNDPTYNSLADYYETDQVIELRIPYLLLNIMDPSTKVRMANFKGKFVFEGEKFEEIYIGVGSESRTVLLSPYTWNNWHMPTYHERLKQSYYIVKEVFKAYQ</sequence>
<dbReference type="Proteomes" id="UP000032434">
    <property type="component" value="Chromosome 1"/>
</dbReference>
<organism evidence="1 2">
    <name type="scientific">Acholeplasma oculi</name>
    <dbReference type="NCBI Taxonomy" id="35623"/>
    <lineage>
        <taxon>Bacteria</taxon>
        <taxon>Bacillati</taxon>
        <taxon>Mycoplasmatota</taxon>
        <taxon>Mollicutes</taxon>
        <taxon>Acholeplasmatales</taxon>
        <taxon>Acholeplasmataceae</taxon>
        <taxon>Acholeplasma</taxon>
    </lineage>
</organism>
<reference evidence="2" key="1">
    <citation type="submission" date="2014-05" db="EMBL/GenBank/DDBJ databases">
        <authorList>
            <person name="Kube M."/>
        </authorList>
    </citation>
    <scope>NUCLEOTIDE SEQUENCE [LARGE SCALE GENOMIC DNA]</scope>
</reference>
<dbReference type="GO" id="GO:0016787">
    <property type="term" value="F:hydrolase activity"/>
    <property type="evidence" value="ECO:0007669"/>
    <property type="project" value="UniProtKB-KW"/>
</dbReference>
<evidence type="ECO:0000313" key="1">
    <source>
        <dbReference type="EMBL" id="CDR30913.1"/>
    </source>
</evidence>
<protein>
    <submittedName>
        <fullName evidence="1">Glycoside hydrolase superfamily protein</fullName>
    </submittedName>
</protein>